<comment type="caution">
    <text evidence="2">The sequence shown here is derived from an EMBL/GenBank/DDBJ whole genome shotgun (WGS) entry which is preliminary data.</text>
</comment>
<reference evidence="2 3" key="1">
    <citation type="journal article" date="2024" name="bioRxiv">
        <title>A reference genome for Trichogramma kaykai: A tiny desert-dwelling parasitoid wasp with competing sex-ratio distorters.</title>
        <authorList>
            <person name="Culotta J."/>
            <person name="Lindsey A.R."/>
        </authorList>
    </citation>
    <scope>NUCLEOTIDE SEQUENCE [LARGE SCALE GENOMIC DNA]</scope>
    <source>
        <strain evidence="2 3">KSX58</strain>
    </source>
</reference>
<gene>
    <name evidence="2" type="ORF">TKK_001576</name>
</gene>
<protein>
    <submittedName>
        <fullName evidence="2">Uncharacterized protein</fullName>
    </submittedName>
</protein>
<evidence type="ECO:0000313" key="2">
    <source>
        <dbReference type="EMBL" id="KAL3406206.1"/>
    </source>
</evidence>
<feature type="region of interest" description="Disordered" evidence="1">
    <location>
        <begin position="1"/>
        <end position="31"/>
    </location>
</feature>
<keyword evidence="3" id="KW-1185">Reference proteome</keyword>
<feature type="compositionally biased region" description="Basic and acidic residues" evidence="1">
    <location>
        <begin position="1"/>
        <end position="18"/>
    </location>
</feature>
<proteinExistence type="predicted"/>
<dbReference type="EMBL" id="JBJJXI010000019">
    <property type="protein sequence ID" value="KAL3406206.1"/>
    <property type="molecule type" value="Genomic_DNA"/>
</dbReference>
<dbReference type="Proteomes" id="UP001627154">
    <property type="component" value="Unassembled WGS sequence"/>
</dbReference>
<dbReference type="AlphaFoldDB" id="A0ABD2XL66"/>
<evidence type="ECO:0000256" key="1">
    <source>
        <dbReference type="SAM" id="MobiDB-lite"/>
    </source>
</evidence>
<organism evidence="2 3">
    <name type="scientific">Trichogramma kaykai</name>
    <dbReference type="NCBI Taxonomy" id="54128"/>
    <lineage>
        <taxon>Eukaryota</taxon>
        <taxon>Metazoa</taxon>
        <taxon>Ecdysozoa</taxon>
        <taxon>Arthropoda</taxon>
        <taxon>Hexapoda</taxon>
        <taxon>Insecta</taxon>
        <taxon>Pterygota</taxon>
        <taxon>Neoptera</taxon>
        <taxon>Endopterygota</taxon>
        <taxon>Hymenoptera</taxon>
        <taxon>Apocrita</taxon>
        <taxon>Proctotrupomorpha</taxon>
        <taxon>Chalcidoidea</taxon>
        <taxon>Trichogrammatidae</taxon>
        <taxon>Trichogramma</taxon>
    </lineage>
</organism>
<accession>A0ABD2XL66</accession>
<name>A0ABD2XL66_9HYME</name>
<sequence>MSSDEDNSKSAGEEKNTSSDDDSMHDEGMFSSTNAEICQQDFLHGRIDIDSMLVVARDLMDLATGMSLSLTKNRIYKTVENKSIKR</sequence>
<evidence type="ECO:0000313" key="3">
    <source>
        <dbReference type="Proteomes" id="UP001627154"/>
    </source>
</evidence>